<dbReference type="Proteomes" id="UP000076727">
    <property type="component" value="Unassembled WGS sequence"/>
</dbReference>
<keyword evidence="1" id="KW-1133">Transmembrane helix</keyword>
<organism evidence="3 4">
    <name type="scientific">Daedalea quercina L-15889</name>
    <dbReference type="NCBI Taxonomy" id="1314783"/>
    <lineage>
        <taxon>Eukaryota</taxon>
        <taxon>Fungi</taxon>
        <taxon>Dikarya</taxon>
        <taxon>Basidiomycota</taxon>
        <taxon>Agaricomycotina</taxon>
        <taxon>Agaricomycetes</taxon>
        <taxon>Polyporales</taxon>
        <taxon>Fomitopsis</taxon>
    </lineage>
</organism>
<dbReference type="EMBL" id="KV429074">
    <property type="protein sequence ID" value="KZT67591.1"/>
    <property type="molecule type" value="Genomic_DNA"/>
</dbReference>
<keyword evidence="1" id="KW-0472">Membrane</keyword>
<sequence length="262" mass="29528">MSLSTTDIHSLVATQYLSGECANAIICDRALRAWFTVIPPLSAVAVTITLYDRLLVFRREIELIWRQPWSTLSILVLVDMYGRQASMLYIAYSASTPVRSGALTRWSRCQAFNRFIATYGLLSTASVQFALILRIYTLWDNRRVITVALIGGFILFYGITLAFAVISTVQTSAKAHYYNTYRACGLPAKPTYLIGAYAGILGYYVYILFLLVLNSLNRPRRRDLEIIKNLYRDGVWTLVVCVHGVNESGLLIQILIQVFTGL</sequence>
<evidence type="ECO:0000256" key="1">
    <source>
        <dbReference type="SAM" id="Phobius"/>
    </source>
</evidence>
<evidence type="ECO:0000313" key="4">
    <source>
        <dbReference type="Proteomes" id="UP000076727"/>
    </source>
</evidence>
<proteinExistence type="predicted"/>
<dbReference type="InterPro" id="IPR045340">
    <property type="entry name" value="DUF6533"/>
</dbReference>
<evidence type="ECO:0000313" key="3">
    <source>
        <dbReference type="EMBL" id="KZT67591.1"/>
    </source>
</evidence>
<name>A0A165P013_9APHY</name>
<protein>
    <recommendedName>
        <fullName evidence="2">DUF6533 domain-containing protein</fullName>
    </recommendedName>
</protein>
<gene>
    <name evidence="3" type="ORF">DAEQUDRAFT_672872</name>
</gene>
<feature type="transmembrane region" description="Helical" evidence="1">
    <location>
        <begin position="190"/>
        <end position="213"/>
    </location>
</feature>
<feature type="transmembrane region" description="Helical" evidence="1">
    <location>
        <begin position="145"/>
        <end position="170"/>
    </location>
</feature>
<evidence type="ECO:0000259" key="2">
    <source>
        <dbReference type="Pfam" id="PF20151"/>
    </source>
</evidence>
<accession>A0A165P013</accession>
<feature type="transmembrane region" description="Helical" evidence="1">
    <location>
        <begin position="112"/>
        <end position="133"/>
    </location>
</feature>
<dbReference type="AlphaFoldDB" id="A0A165P013"/>
<keyword evidence="4" id="KW-1185">Reference proteome</keyword>
<dbReference type="Pfam" id="PF20151">
    <property type="entry name" value="DUF6533"/>
    <property type="match status" value="1"/>
</dbReference>
<reference evidence="3 4" key="1">
    <citation type="journal article" date="2016" name="Mol. Biol. Evol.">
        <title>Comparative Genomics of Early-Diverging Mushroom-Forming Fungi Provides Insights into the Origins of Lignocellulose Decay Capabilities.</title>
        <authorList>
            <person name="Nagy L.G."/>
            <person name="Riley R."/>
            <person name="Tritt A."/>
            <person name="Adam C."/>
            <person name="Daum C."/>
            <person name="Floudas D."/>
            <person name="Sun H."/>
            <person name="Yadav J.S."/>
            <person name="Pangilinan J."/>
            <person name="Larsson K.H."/>
            <person name="Matsuura K."/>
            <person name="Barry K."/>
            <person name="Labutti K."/>
            <person name="Kuo R."/>
            <person name="Ohm R.A."/>
            <person name="Bhattacharya S.S."/>
            <person name="Shirouzu T."/>
            <person name="Yoshinaga Y."/>
            <person name="Martin F.M."/>
            <person name="Grigoriev I.V."/>
            <person name="Hibbett D.S."/>
        </authorList>
    </citation>
    <scope>NUCLEOTIDE SEQUENCE [LARGE SCALE GENOMIC DNA]</scope>
    <source>
        <strain evidence="3 4">L-15889</strain>
    </source>
</reference>
<feature type="domain" description="DUF6533" evidence="2">
    <location>
        <begin position="42"/>
        <end position="76"/>
    </location>
</feature>
<keyword evidence="1" id="KW-0812">Transmembrane</keyword>
<feature type="transmembrane region" description="Helical" evidence="1">
    <location>
        <begin position="234"/>
        <end position="256"/>
    </location>
</feature>
<dbReference type="OrthoDB" id="3263597at2759"/>